<keyword evidence="1" id="KW-0472">Membrane</keyword>
<comment type="caution">
    <text evidence="3">The sequence shown here is derived from an EMBL/GenBank/DDBJ whole genome shotgun (WGS) entry which is preliminary data.</text>
</comment>
<keyword evidence="1" id="KW-0812">Transmembrane</keyword>
<feature type="transmembrane region" description="Helical" evidence="1">
    <location>
        <begin position="93"/>
        <end position="115"/>
    </location>
</feature>
<dbReference type="EMBL" id="LBPI01000001">
    <property type="protein sequence ID" value="KKP55466.1"/>
    <property type="molecule type" value="Genomic_DNA"/>
</dbReference>
<proteinExistence type="predicted"/>
<dbReference type="GO" id="GO:0004190">
    <property type="term" value="F:aspartic-type endopeptidase activity"/>
    <property type="evidence" value="ECO:0007669"/>
    <property type="project" value="TreeGrafter"/>
</dbReference>
<dbReference type="PANTHER" id="PTHR30487:SF0">
    <property type="entry name" value="PREPILIN LEADER PEPTIDASE_N-METHYLTRANSFERASE-RELATED"/>
    <property type="match status" value="1"/>
</dbReference>
<dbReference type="Pfam" id="PF06750">
    <property type="entry name" value="A24_N_bact"/>
    <property type="match status" value="1"/>
</dbReference>
<keyword evidence="1" id="KW-1133">Transmembrane helix</keyword>
<feature type="transmembrane region" description="Helical" evidence="1">
    <location>
        <begin position="152"/>
        <end position="171"/>
    </location>
</feature>
<gene>
    <name evidence="3" type="ORF">UR47_C0001G0027</name>
</gene>
<dbReference type="PANTHER" id="PTHR30487">
    <property type="entry name" value="TYPE 4 PREPILIN-LIKE PROTEINS LEADER PEPTIDE-PROCESSING ENZYME"/>
    <property type="match status" value="1"/>
</dbReference>
<sequence>MHIYFTFISFVLGLVLASFINALLYRIDNGYKYPDIFIKGSHCEKCGKALKTYELIPVLSFIIFKGKCSKCGYKVPLYYPISELILGISMASIYYYSLDPIYYVLIIFMFTFSYFDRIYKWVPQITVNIFLGLSVIYFLLQSLIQDSIPENSILIGIGLSVFIWVLGKVMKKPFGKGDTLVLLGLSLLLNVQMYISFIYLFIFLSTLYSLILIAKKKGTFKSSVPLLPFMYGSMGILFFLNENITEIIGNIFY</sequence>
<dbReference type="GO" id="GO:0005886">
    <property type="term" value="C:plasma membrane"/>
    <property type="evidence" value="ECO:0007669"/>
    <property type="project" value="TreeGrafter"/>
</dbReference>
<feature type="domain" description="Prepilin peptidase A24 N-terminal" evidence="2">
    <location>
        <begin position="11"/>
        <end position="95"/>
    </location>
</feature>
<evidence type="ECO:0000313" key="3">
    <source>
        <dbReference type="EMBL" id="KKP55466.1"/>
    </source>
</evidence>
<feature type="transmembrane region" description="Helical" evidence="1">
    <location>
        <begin position="6"/>
        <end position="25"/>
    </location>
</feature>
<name>A0A0G0AVS8_9BACT</name>
<organism evidence="3 4">
    <name type="scientific">candidate division WS6 bacterium GW2011_GWB1_33_6</name>
    <dbReference type="NCBI Taxonomy" id="1619088"/>
    <lineage>
        <taxon>Bacteria</taxon>
        <taxon>Candidatus Dojkabacteria</taxon>
    </lineage>
</organism>
<evidence type="ECO:0000256" key="1">
    <source>
        <dbReference type="SAM" id="Phobius"/>
    </source>
</evidence>
<dbReference type="GO" id="GO:0006465">
    <property type="term" value="P:signal peptide processing"/>
    <property type="evidence" value="ECO:0007669"/>
    <property type="project" value="TreeGrafter"/>
</dbReference>
<feature type="transmembrane region" description="Helical" evidence="1">
    <location>
        <begin position="223"/>
        <end position="240"/>
    </location>
</feature>
<protein>
    <submittedName>
        <fullName evidence="3">Type 4 prepilin-like protein leader peptide-processing enzyme</fullName>
    </submittedName>
</protein>
<dbReference type="Proteomes" id="UP000034488">
    <property type="component" value="Unassembled WGS sequence"/>
</dbReference>
<evidence type="ECO:0000313" key="4">
    <source>
        <dbReference type="Proteomes" id="UP000034488"/>
    </source>
</evidence>
<feature type="transmembrane region" description="Helical" evidence="1">
    <location>
        <begin position="121"/>
        <end position="140"/>
    </location>
</feature>
<evidence type="ECO:0000259" key="2">
    <source>
        <dbReference type="Pfam" id="PF06750"/>
    </source>
</evidence>
<dbReference type="InterPro" id="IPR010627">
    <property type="entry name" value="Prepilin_pept_A24_N"/>
</dbReference>
<accession>A0A0G0AVS8</accession>
<dbReference type="AlphaFoldDB" id="A0A0G0AVS8"/>
<feature type="transmembrane region" description="Helical" evidence="1">
    <location>
        <begin position="191"/>
        <end position="211"/>
    </location>
</feature>
<reference evidence="3 4" key="1">
    <citation type="journal article" date="2015" name="Nature">
        <title>rRNA introns, odd ribosomes, and small enigmatic genomes across a large radiation of phyla.</title>
        <authorList>
            <person name="Brown C.T."/>
            <person name="Hug L.A."/>
            <person name="Thomas B.C."/>
            <person name="Sharon I."/>
            <person name="Castelle C.J."/>
            <person name="Singh A."/>
            <person name="Wilkins M.J."/>
            <person name="Williams K.H."/>
            <person name="Banfield J.F."/>
        </authorList>
    </citation>
    <scope>NUCLEOTIDE SEQUENCE [LARGE SCALE GENOMIC DNA]</scope>
</reference>
<dbReference type="InterPro" id="IPR050882">
    <property type="entry name" value="Prepilin_peptidase/N-MTase"/>
</dbReference>